<dbReference type="PANTHER" id="PTHR45745">
    <property type="entry name" value="PHOSPHOMANNOMUTASE 45A"/>
    <property type="match status" value="1"/>
</dbReference>
<dbReference type="Gene3D" id="3.30.310.50">
    <property type="entry name" value="Alpha-D-phosphohexomutase, C-terminal domain"/>
    <property type="match status" value="1"/>
</dbReference>
<evidence type="ECO:0000313" key="19">
    <source>
        <dbReference type="EMBL" id="HIV29088.1"/>
    </source>
</evidence>
<accession>A0A9D1P9L8</accession>
<sequence length="548" mass="59611">MNARAEYERWLQNVDDDALLKEMQNLTEAEIEERFGAYLAFGTGGLRGVLGAGTNRMNKYVVRRASLGIAHTIEDKQAGVVIGHDSRICSREFAVEAALVYAAAGVKVYLFDALRPTPMVSFAIRYLHAAAGVVVTASHNPKEYNGYKAYGADGGQLPPEAADRALAAMENIDPFTVETLSEAQAREKGLLVTLGEDIDKPYIEHVLSLRPSKKGLCRDLRIVYTPLHGSGNKPVRRALKEAGFTNVFVVKEQELPDGNFPTVRTPNPEDPNAFQCAIQLGDAVDADLLVATDPDCDRVGVMARRAGKWQALTGNQVGCLLLEYLLNAQPPKKGAYAVKTIVTTRMADAIGKAHGIDVYNVLTGFKFIGETIQKKLDEGNDGFVLGFEESYGYLTGGYVRDKDAVIASTLICEMAAQYKSEGKTLADALEALFQKYGYYKEGTINVTMKGMDGLRLRNEKMNALRANAPATIGGLRVENVVDYKNGARGLPPSNVLLYELVDGAWLCVRPSGTEPKLKLYFGVRGNTAQEAEALASAMMADAQKMMGE</sequence>
<comment type="similarity">
    <text evidence="5 14">Belongs to the phosphohexose mutase family.</text>
</comment>
<dbReference type="InterPro" id="IPR005841">
    <property type="entry name" value="Alpha-D-phosphohexomutase_SF"/>
</dbReference>
<evidence type="ECO:0000256" key="4">
    <source>
        <dbReference type="ARBA" id="ARBA00005189"/>
    </source>
</evidence>
<dbReference type="GO" id="GO:0004614">
    <property type="term" value="F:phosphoglucomutase activity"/>
    <property type="evidence" value="ECO:0007669"/>
    <property type="project" value="UniProtKB-EC"/>
</dbReference>
<dbReference type="PANTHER" id="PTHR45745:SF1">
    <property type="entry name" value="PHOSPHOGLUCOMUTASE 2B-RELATED"/>
    <property type="match status" value="1"/>
</dbReference>
<evidence type="ECO:0000259" key="17">
    <source>
        <dbReference type="Pfam" id="PF02879"/>
    </source>
</evidence>
<protein>
    <recommendedName>
        <fullName evidence="11">Phosphoglucomutase</fullName>
        <ecNumber evidence="6">5.4.2.2</ecNumber>
    </recommendedName>
    <alternativeName>
        <fullName evidence="13">Alpha-phosphoglucomutase</fullName>
    </alternativeName>
    <alternativeName>
        <fullName evidence="12">Glucose phosphomutase</fullName>
    </alternativeName>
</protein>
<feature type="domain" description="Alpha-D-phosphohexomutase C-terminal" evidence="15">
    <location>
        <begin position="492"/>
        <end position="537"/>
    </location>
</feature>
<comment type="pathway">
    <text evidence="4">Lipid metabolism.</text>
</comment>
<organism evidence="19 20">
    <name type="scientific">Candidatus Ornithocaccomicrobium faecavium</name>
    <dbReference type="NCBI Taxonomy" id="2840890"/>
    <lineage>
        <taxon>Bacteria</taxon>
        <taxon>Bacillati</taxon>
        <taxon>Bacillota</taxon>
        <taxon>Clostridia</taxon>
        <taxon>Candidatus Ornithocaccomicrobium</taxon>
    </lineage>
</organism>
<comment type="catalytic activity">
    <reaction evidence="1">
        <text>alpha-D-glucose 1-phosphate = alpha-D-glucose 6-phosphate</text>
        <dbReference type="Rhea" id="RHEA:23536"/>
        <dbReference type="ChEBI" id="CHEBI:58225"/>
        <dbReference type="ChEBI" id="CHEBI:58601"/>
        <dbReference type="EC" id="5.4.2.2"/>
    </reaction>
</comment>
<dbReference type="InterPro" id="IPR005844">
    <property type="entry name" value="A-D-PHexomutase_a/b/a-I"/>
</dbReference>
<dbReference type="InterPro" id="IPR036900">
    <property type="entry name" value="A-D-PHexomutase_C_sf"/>
</dbReference>
<dbReference type="GO" id="GO:0006166">
    <property type="term" value="P:purine ribonucleoside salvage"/>
    <property type="evidence" value="ECO:0007669"/>
    <property type="project" value="TreeGrafter"/>
</dbReference>
<keyword evidence="9 14" id="KW-0460">Magnesium</keyword>
<evidence type="ECO:0000256" key="10">
    <source>
        <dbReference type="ARBA" id="ARBA00023235"/>
    </source>
</evidence>
<dbReference type="EMBL" id="DVOT01000249">
    <property type="protein sequence ID" value="HIV29088.1"/>
    <property type="molecule type" value="Genomic_DNA"/>
</dbReference>
<evidence type="ECO:0000256" key="1">
    <source>
        <dbReference type="ARBA" id="ARBA00000443"/>
    </source>
</evidence>
<comment type="pathway">
    <text evidence="3">Glycolipid metabolism; diglucosyl-diacylglycerol biosynthesis.</text>
</comment>
<evidence type="ECO:0000256" key="2">
    <source>
        <dbReference type="ARBA" id="ARBA00001946"/>
    </source>
</evidence>
<dbReference type="InterPro" id="IPR016055">
    <property type="entry name" value="A-D-PHexomutase_a/b/a-I/II/III"/>
</dbReference>
<keyword evidence="7" id="KW-0597">Phosphoprotein</keyword>
<dbReference type="CDD" id="cd05799">
    <property type="entry name" value="PGM2"/>
    <property type="match status" value="1"/>
</dbReference>
<dbReference type="Pfam" id="PF00408">
    <property type="entry name" value="PGM_PMM_IV"/>
    <property type="match status" value="1"/>
</dbReference>
<dbReference type="InterPro" id="IPR016066">
    <property type="entry name" value="A-D-PHexomutase_CS"/>
</dbReference>
<dbReference type="PROSITE" id="PS00710">
    <property type="entry name" value="PGM_PMM"/>
    <property type="match status" value="1"/>
</dbReference>
<gene>
    <name evidence="19" type="ORF">IAA64_14090</name>
</gene>
<evidence type="ECO:0000256" key="12">
    <source>
        <dbReference type="ARBA" id="ARBA00041398"/>
    </source>
</evidence>
<comment type="caution">
    <text evidence="19">The sequence shown here is derived from an EMBL/GenBank/DDBJ whole genome shotgun (WGS) entry which is preliminary data.</text>
</comment>
<reference evidence="19" key="2">
    <citation type="journal article" date="2021" name="PeerJ">
        <title>Extensive microbial diversity within the chicken gut microbiome revealed by metagenomics and culture.</title>
        <authorList>
            <person name="Gilroy R."/>
            <person name="Ravi A."/>
            <person name="Getino M."/>
            <person name="Pursley I."/>
            <person name="Horton D.L."/>
            <person name="Alikhan N.F."/>
            <person name="Baker D."/>
            <person name="Gharbi K."/>
            <person name="Hall N."/>
            <person name="Watson M."/>
            <person name="Adriaenssens E.M."/>
            <person name="Foster-Nyarko E."/>
            <person name="Jarju S."/>
            <person name="Secka A."/>
            <person name="Antonio M."/>
            <person name="Oren A."/>
            <person name="Chaudhuri R.R."/>
            <person name="La Ragione R."/>
            <person name="Hildebrand F."/>
            <person name="Pallen M.J."/>
        </authorList>
    </citation>
    <scope>NUCLEOTIDE SEQUENCE</scope>
    <source>
        <strain evidence="19">CHK183-6373</strain>
    </source>
</reference>
<dbReference type="GO" id="GO:0000287">
    <property type="term" value="F:magnesium ion binding"/>
    <property type="evidence" value="ECO:0007669"/>
    <property type="project" value="InterPro"/>
</dbReference>
<dbReference type="Gene3D" id="3.40.120.10">
    <property type="entry name" value="Alpha-D-Glucose-1,6-Bisphosphate, subunit A, domain 3"/>
    <property type="match status" value="3"/>
</dbReference>
<name>A0A9D1P9L8_9FIRM</name>
<dbReference type="Proteomes" id="UP000886884">
    <property type="component" value="Unassembled WGS sequence"/>
</dbReference>
<dbReference type="GO" id="GO:0008973">
    <property type="term" value="F:phosphopentomutase activity"/>
    <property type="evidence" value="ECO:0007669"/>
    <property type="project" value="TreeGrafter"/>
</dbReference>
<feature type="domain" description="Alpha-D-phosphohexomutase alpha/beta/alpha" evidence="16">
    <location>
        <begin position="40"/>
        <end position="173"/>
    </location>
</feature>
<dbReference type="SUPFAM" id="SSF53738">
    <property type="entry name" value="Phosphoglucomutase, first 3 domains"/>
    <property type="match status" value="3"/>
</dbReference>
<keyword evidence="8 14" id="KW-0479">Metal-binding</keyword>
<comment type="cofactor">
    <cofactor evidence="2">
        <name>Mg(2+)</name>
        <dbReference type="ChEBI" id="CHEBI:18420"/>
    </cofactor>
</comment>
<dbReference type="Pfam" id="PF02879">
    <property type="entry name" value="PGM_PMM_II"/>
    <property type="match status" value="1"/>
</dbReference>
<dbReference type="EC" id="5.4.2.2" evidence="6"/>
<evidence type="ECO:0000256" key="5">
    <source>
        <dbReference type="ARBA" id="ARBA00010231"/>
    </source>
</evidence>
<dbReference type="AlphaFoldDB" id="A0A9D1P9L8"/>
<dbReference type="InterPro" id="IPR005846">
    <property type="entry name" value="A-D-PHexomutase_a/b/a-III"/>
</dbReference>
<evidence type="ECO:0000256" key="7">
    <source>
        <dbReference type="ARBA" id="ARBA00022553"/>
    </source>
</evidence>
<evidence type="ECO:0000256" key="13">
    <source>
        <dbReference type="ARBA" id="ARBA00041467"/>
    </source>
</evidence>
<evidence type="ECO:0000259" key="15">
    <source>
        <dbReference type="Pfam" id="PF00408"/>
    </source>
</evidence>
<evidence type="ECO:0000256" key="3">
    <source>
        <dbReference type="ARBA" id="ARBA00005164"/>
    </source>
</evidence>
<evidence type="ECO:0000256" key="8">
    <source>
        <dbReference type="ARBA" id="ARBA00022723"/>
    </source>
</evidence>
<evidence type="ECO:0000256" key="11">
    <source>
        <dbReference type="ARBA" id="ARBA00039995"/>
    </source>
</evidence>
<evidence type="ECO:0000259" key="16">
    <source>
        <dbReference type="Pfam" id="PF02878"/>
    </source>
</evidence>
<evidence type="ECO:0000256" key="6">
    <source>
        <dbReference type="ARBA" id="ARBA00012728"/>
    </source>
</evidence>
<evidence type="ECO:0000256" key="14">
    <source>
        <dbReference type="RuleBase" id="RU004326"/>
    </source>
</evidence>
<dbReference type="SUPFAM" id="SSF55957">
    <property type="entry name" value="Phosphoglucomutase, C-terminal domain"/>
    <property type="match status" value="1"/>
</dbReference>
<feature type="domain" description="Alpha-D-phosphohexomutase alpha/beta/alpha" evidence="17">
    <location>
        <begin position="201"/>
        <end position="302"/>
    </location>
</feature>
<dbReference type="Pfam" id="PF02880">
    <property type="entry name" value="PGM_PMM_III"/>
    <property type="match status" value="1"/>
</dbReference>
<evidence type="ECO:0000313" key="20">
    <source>
        <dbReference type="Proteomes" id="UP000886884"/>
    </source>
</evidence>
<evidence type="ECO:0000259" key="18">
    <source>
        <dbReference type="Pfam" id="PF02880"/>
    </source>
</evidence>
<dbReference type="Pfam" id="PF02878">
    <property type="entry name" value="PGM_PMM_I"/>
    <property type="match status" value="1"/>
</dbReference>
<evidence type="ECO:0000256" key="9">
    <source>
        <dbReference type="ARBA" id="ARBA00022842"/>
    </source>
</evidence>
<proteinExistence type="inferred from homology"/>
<dbReference type="InterPro" id="IPR005845">
    <property type="entry name" value="A-D-PHexomutase_a/b/a-II"/>
</dbReference>
<dbReference type="PRINTS" id="PR00509">
    <property type="entry name" value="PGMPMM"/>
</dbReference>
<reference evidence="19" key="1">
    <citation type="submission" date="2020-10" db="EMBL/GenBank/DDBJ databases">
        <authorList>
            <person name="Gilroy R."/>
        </authorList>
    </citation>
    <scope>NUCLEOTIDE SEQUENCE</scope>
    <source>
        <strain evidence="19">CHK183-6373</strain>
    </source>
</reference>
<feature type="domain" description="Alpha-D-phosphohexomutase alpha/beta/alpha" evidence="18">
    <location>
        <begin position="314"/>
        <end position="436"/>
    </location>
</feature>
<dbReference type="GO" id="GO:0005975">
    <property type="term" value="P:carbohydrate metabolic process"/>
    <property type="evidence" value="ECO:0007669"/>
    <property type="project" value="InterPro"/>
</dbReference>
<keyword evidence="10" id="KW-0413">Isomerase</keyword>
<dbReference type="InterPro" id="IPR005843">
    <property type="entry name" value="A-D-PHexomutase_C"/>
</dbReference>